<dbReference type="EMBL" id="CP134146">
    <property type="protein sequence ID" value="WNC68635.1"/>
    <property type="molecule type" value="Genomic_DNA"/>
</dbReference>
<evidence type="ECO:0000313" key="2">
    <source>
        <dbReference type="Proteomes" id="UP001248581"/>
    </source>
</evidence>
<keyword evidence="2" id="KW-1185">Reference proteome</keyword>
<reference evidence="2" key="1">
    <citation type="submission" date="2023-09" db="EMBL/GenBank/DDBJ databases">
        <authorList>
            <person name="Zhang C."/>
        </authorList>
    </citation>
    <scope>NUCLEOTIDE SEQUENCE [LARGE SCALE GENOMIC DNA]</scope>
    <source>
        <strain evidence="2">SQ345</strain>
    </source>
</reference>
<name>A0ABY9TIQ4_9GAMM</name>
<dbReference type="Proteomes" id="UP001248581">
    <property type="component" value="Chromosome"/>
</dbReference>
<accession>A0ABY9TIQ4</accession>
<gene>
    <name evidence="1" type="ORF">RI845_00460</name>
</gene>
<evidence type="ECO:0008006" key="3">
    <source>
        <dbReference type="Google" id="ProtNLM"/>
    </source>
</evidence>
<organism evidence="1 2">
    <name type="scientific">Thalassotalea nanhaiensis</name>
    <dbReference type="NCBI Taxonomy" id="3065648"/>
    <lineage>
        <taxon>Bacteria</taxon>
        <taxon>Pseudomonadati</taxon>
        <taxon>Pseudomonadota</taxon>
        <taxon>Gammaproteobacteria</taxon>
        <taxon>Alteromonadales</taxon>
        <taxon>Colwelliaceae</taxon>
        <taxon>Thalassotalea</taxon>
    </lineage>
</organism>
<dbReference type="RefSeq" id="WP_348387789.1">
    <property type="nucleotide sequence ID" value="NZ_CP134146.1"/>
</dbReference>
<proteinExistence type="predicted"/>
<evidence type="ECO:0000313" key="1">
    <source>
        <dbReference type="EMBL" id="WNC68635.1"/>
    </source>
</evidence>
<sequence length="126" mass="14132">MLCFSFSIQADESEVLNVERSVSASIELSFPNENNIEPEESDFEIVNYVLMGNEIGERFAVITLQNTSSGNRVLENKHLMALFADGNRRNPSDIKLNFEGNEMQSITASFGESKFPILSVYSNNEI</sequence>
<protein>
    <recommendedName>
        <fullName evidence="3">DUF4426 domain-containing protein</fullName>
    </recommendedName>
</protein>